<dbReference type="NCBIfam" id="NF005923">
    <property type="entry name" value="PRK07933.1"/>
    <property type="match status" value="1"/>
</dbReference>
<dbReference type="CDD" id="cd01672">
    <property type="entry name" value="TMPK"/>
    <property type="match status" value="1"/>
</dbReference>
<keyword evidence="5 10" id="KW-0545">Nucleotide biosynthesis</keyword>
<protein>
    <recommendedName>
        <fullName evidence="3 10">Thymidylate kinase</fullName>
        <ecNumber evidence="2 10">2.7.4.9</ecNumber>
    </recommendedName>
    <alternativeName>
        <fullName evidence="10">dTMP kinase</fullName>
    </alternativeName>
</protein>
<comment type="similarity">
    <text evidence="1 10">Belongs to the thymidylate kinase family.</text>
</comment>
<dbReference type="InterPro" id="IPR039430">
    <property type="entry name" value="Thymidylate_kin-like_dom"/>
</dbReference>
<evidence type="ECO:0000256" key="6">
    <source>
        <dbReference type="ARBA" id="ARBA00022741"/>
    </source>
</evidence>
<dbReference type="InterPro" id="IPR027417">
    <property type="entry name" value="P-loop_NTPase"/>
</dbReference>
<keyword evidence="13" id="KW-1185">Reference proteome</keyword>
<keyword evidence="6 10" id="KW-0547">Nucleotide-binding</keyword>
<dbReference type="SUPFAM" id="SSF52540">
    <property type="entry name" value="P-loop containing nucleoside triphosphate hydrolases"/>
    <property type="match status" value="1"/>
</dbReference>
<evidence type="ECO:0000313" key="13">
    <source>
        <dbReference type="Proteomes" id="UP001501218"/>
    </source>
</evidence>
<dbReference type="PANTHER" id="PTHR10344:SF4">
    <property type="entry name" value="UMP-CMP KINASE 2, MITOCHONDRIAL"/>
    <property type="match status" value="1"/>
</dbReference>
<dbReference type="PANTHER" id="PTHR10344">
    <property type="entry name" value="THYMIDYLATE KINASE"/>
    <property type="match status" value="1"/>
</dbReference>
<evidence type="ECO:0000256" key="10">
    <source>
        <dbReference type="HAMAP-Rule" id="MF_00165"/>
    </source>
</evidence>
<keyword evidence="7 10" id="KW-0418">Kinase</keyword>
<evidence type="ECO:0000259" key="11">
    <source>
        <dbReference type="Pfam" id="PF02223"/>
    </source>
</evidence>
<dbReference type="Proteomes" id="UP001501218">
    <property type="component" value="Unassembled WGS sequence"/>
</dbReference>
<evidence type="ECO:0000256" key="8">
    <source>
        <dbReference type="ARBA" id="ARBA00022840"/>
    </source>
</evidence>
<sequence length="234" mass="25280">MPQGNLPPAAGPETSSATVVHVGRLIVIEGLDGAGKRTLTGGLTSELTARGATVTTAAFPRYTDDVHAELVAEALNGSHGDLGSSVHGMAILYALDRRGAAERLRADIAAHDVVLLDRYVASNAAYGAARLREHSDGEFVSWVRELEIDRFGLPRPDLQLLLRVSTELAAGRAQHRERTESDRKRDRFESDESLQQRCAEVYVELAAAGWWSPWLVVDGAAEADFGALADRILN</sequence>
<dbReference type="GO" id="GO:0016301">
    <property type="term" value="F:kinase activity"/>
    <property type="evidence" value="ECO:0007669"/>
    <property type="project" value="UniProtKB-KW"/>
</dbReference>
<comment type="catalytic activity">
    <reaction evidence="9 10">
        <text>dTMP + ATP = dTDP + ADP</text>
        <dbReference type="Rhea" id="RHEA:13517"/>
        <dbReference type="ChEBI" id="CHEBI:30616"/>
        <dbReference type="ChEBI" id="CHEBI:58369"/>
        <dbReference type="ChEBI" id="CHEBI:63528"/>
        <dbReference type="ChEBI" id="CHEBI:456216"/>
        <dbReference type="EC" id="2.7.4.9"/>
    </reaction>
</comment>
<proteinExistence type="inferred from homology"/>
<accession>A0ABN3FWW2</accession>
<name>A0ABN3FWW2_9PSEU</name>
<keyword evidence="8 10" id="KW-0067">ATP-binding</keyword>
<dbReference type="InterPro" id="IPR018094">
    <property type="entry name" value="Thymidylate_kinase"/>
</dbReference>
<dbReference type="Gene3D" id="3.40.50.300">
    <property type="entry name" value="P-loop containing nucleotide triphosphate hydrolases"/>
    <property type="match status" value="1"/>
</dbReference>
<dbReference type="EMBL" id="BAAARA010000003">
    <property type="protein sequence ID" value="GAA2339356.1"/>
    <property type="molecule type" value="Genomic_DNA"/>
</dbReference>
<evidence type="ECO:0000313" key="12">
    <source>
        <dbReference type="EMBL" id="GAA2339356.1"/>
    </source>
</evidence>
<dbReference type="EC" id="2.7.4.9" evidence="2 10"/>
<evidence type="ECO:0000256" key="1">
    <source>
        <dbReference type="ARBA" id="ARBA00009776"/>
    </source>
</evidence>
<evidence type="ECO:0000256" key="4">
    <source>
        <dbReference type="ARBA" id="ARBA00022679"/>
    </source>
</evidence>
<organism evidence="12 13">
    <name type="scientific">Saccharopolyspora halophila</name>
    <dbReference type="NCBI Taxonomy" id="405551"/>
    <lineage>
        <taxon>Bacteria</taxon>
        <taxon>Bacillati</taxon>
        <taxon>Actinomycetota</taxon>
        <taxon>Actinomycetes</taxon>
        <taxon>Pseudonocardiales</taxon>
        <taxon>Pseudonocardiaceae</taxon>
        <taxon>Saccharopolyspora</taxon>
    </lineage>
</organism>
<keyword evidence="4 10" id="KW-0808">Transferase</keyword>
<gene>
    <name evidence="10" type="primary">tmk</name>
    <name evidence="12" type="ORF">GCM10009854_14780</name>
</gene>
<evidence type="ECO:0000256" key="5">
    <source>
        <dbReference type="ARBA" id="ARBA00022727"/>
    </source>
</evidence>
<comment type="caution">
    <text evidence="12">The sequence shown here is derived from an EMBL/GenBank/DDBJ whole genome shotgun (WGS) entry which is preliminary data.</text>
</comment>
<comment type="caution">
    <text evidence="10">Lacks conserved residue(s) required for the propagation of feature annotation.</text>
</comment>
<dbReference type="Pfam" id="PF02223">
    <property type="entry name" value="Thymidylate_kin"/>
    <property type="match status" value="1"/>
</dbReference>
<dbReference type="HAMAP" id="MF_00165">
    <property type="entry name" value="Thymidylate_kinase"/>
    <property type="match status" value="1"/>
</dbReference>
<evidence type="ECO:0000256" key="3">
    <source>
        <dbReference type="ARBA" id="ARBA00017144"/>
    </source>
</evidence>
<evidence type="ECO:0000256" key="7">
    <source>
        <dbReference type="ARBA" id="ARBA00022777"/>
    </source>
</evidence>
<evidence type="ECO:0000256" key="9">
    <source>
        <dbReference type="ARBA" id="ARBA00048743"/>
    </source>
</evidence>
<reference evidence="12 13" key="1">
    <citation type="journal article" date="2019" name="Int. J. Syst. Evol. Microbiol.">
        <title>The Global Catalogue of Microorganisms (GCM) 10K type strain sequencing project: providing services to taxonomists for standard genome sequencing and annotation.</title>
        <authorList>
            <consortium name="The Broad Institute Genomics Platform"/>
            <consortium name="The Broad Institute Genome Sequencing Center for Infectious Disease"/>
            <person name="Wu L."/>
            <person name="Ma J."/>
        </authorList>
    </citation>
    <scope>NUCLEOTIDE SEQUENCE [LARGE SCALE GENOMIC DNA]</scope>
    <source>
        <strain evidence="12 13">JCM 16221</strain>
    </source>
</reference>
<comment type="function">
    <text evidence="10">Phosphorylation of dTMP to form dTDP in both de novo and salvage pathways of dTTP synthesis.</text>
</comment>
<evidence type="ECO:0000256" key="2">
    <source>
        <dbReference type="ARBA" id="ARBA00012980"/>
    </source>
</evidence>
<feature type="domain" description="Thymidylate kinase-like" evidence="11">
    <location>
        <begin position="28"/>
        <end position="210"/>
    </location>
</feature>